<keyword evidence="3" id="KW-0964">Secreted</keyword>
<dbReference type="EMBL" id="JAANHZ010000512">
    <property type="protein sequence ID" value="KAG5310097.1"/>
    <property type="molecule type" value="Genomic_DNA"/>
</dbReference>
<sequence length="107" mass="12118">ITGDADLYASQIISKPTYEPDHYCLQSATCGEDTIFIPKGFKRPVSIGVYGHPSHEISKYTLLVSEVIVEDDTSSYDETSGNTYKTRDRIRDILFFANLDLLFELLF</sequence>
<reference evidence="6" key="1">
    <citation type="submission" date="2020-02" db="EMBL/GenBank/DDBJ databases">
        <title>Relaxed selection underlies rapid genomic changes in the transitions from sociality to social parasitism in ants.</title>
        <authorList>
            <person name="Bi X."/>
        </authorList>
    </citation>
    <scope>NUCLEOTIDE SEQUENCE</scope>
    <source>
        <strain evidence="6">BGI-DK2013a</strain>
        <tissue evidence="6">Whole body</tissue>
    </source>
</reference>
<evidence type="ECO:0000256" key="3">
    <source>
        <dbReference type="ARBA" id="ARBA00022525"/>
    </source>
</evidence>
<proteinExistence type="inferred from homology"/>
<keyword evidence="4" id="KW-0732">Signal</keyword>
<protein>
    <submittedName>
        <fullName evidence="6">U669 protein</fullName>
    </submittedName>
</protein>
<gene>
    <name evidence="6" type="ORF">G6Z75_0005853</name>
</gene>
<accession>A0A836J8T4</accession>
<evidence type="ECO:0000256" key="2">
    <source>
        <dbReference type="ARBA" id="ARBA00008960"/>
    </source>
</evidence>
<evidence type="ECO:0000256" key="5">
    <source>
        <dbReference type="ARBA" id="ARBA00023180"/>
    </source>
</evidence>
<dbReference type="InterPro" id="IPR031420">
    <property type="entry name" value="UPF0669"/>
</dbReference>
<comment type="subcellular location">
    <subcellularLocation>
        <location evidence="1">Secreted</location>
    </subcellularLocation>
</comment>
<dbReference type="GO" id="GO:0005576">
    <property type="term" value="C:extracellular region"/>
    <property type="evidence" value="ECO:0007669"/>
    <property type="project" value="UniProtKB-SubCell"/>
</dbReference>
<dbReference type="Pfam" id="PF17065">
    <property type="entry name" value="UPF0669"/>
    <property type="match status" value="1"/>
</dbReference>
<dbReference type="PANTHER" id="PTHR31703:SF2">
    <property type="entry name" value="UPF0669 PROTEIN C6ORF120"/>
    <property type="match status" value="1"/>
</dbReference>
<evidence type="ECO:0000313" key="6">
    <source>
        <dbReference type="EMBL" id="KAG5310097.1"/>
    </source>
</evidence>
<keyword evidence="7" id="KW-1185">Reference proteome</keyword>
<evidence type="ECO:0000256" key="1">
    <source>
        <dbReference type="ARBA" id="ARBA00004613"/>
    </source>
</evidence>
<organism evidence="6 7">
    <name type="scientific">Acromyrmex insinuator</name>
    <dbReference type="NCBI Taxonomy" id="230686"/>
    <lineage>
        <taxon>Eukaryota</taxon>
        <taxon>Metazoa</taxon>
        <taxon>Ecdysozoa</taxon>
        <taxon>Arthropoda</taxon>
        <taxon>Hexapoda</taxon>
        <taxon>Insecta</taxon>
        <taxon>Pterygota</taxon>
        <taxon>Neoptera</taxon>
        <taxon>Endopterygota</taxon>
        <taxon>Hymenoptera</taxon>
        <taxon>Apocrita</taxon>
        <taxon>Aculeata</taxon>
        <taxon>Formicoidea</taxon>
        <taxon>Formicidae</taxon>
        <taxon>Myrmicinae</taxon>
        <taxon>Acromyrmex</taxon>
    </lineage>
</organism>
<dbReference type="AlphaFoldDB" id="A0A836J8T4"/>
<dbReference type="Proteomes" id="UP000667349">
    <property type="component" value="Unassembled WGS sequence"/>
</dbReference>
<feature type="non-terminal residue" evidence="6">
    <location>
        <position position="1"/>
    </location>
</feature>
<dbReference type="PANTHER" id="PTHR31703">
    <property type="entry name" value="UPF0669 PROTEIN C6ORF120"/>
    <property type="match status" value="1"/>
</dbReference>
<comment type="similarity">
    <text evidence="2">Belongs to the UPF0669 family.</text>
</comment>
<comment type="caution">
    <text evidence="6">The sequence shown here is derived from an EMBL/GenBank/DDBJ whole genome shotgun (WGS) entry which is preliminary data.</text>
</comment>
<evidence type="ECO:0000256" key="4">
    <source>
        <dbReference type="ARBA" id="ARBA00022729"/>
    </source>
</evidence>
<evidence type="ECO:0000313" key="7">
    <source>
        <dbReference type="Proteomes" id="UP000667349"/>
    </source>
</evidence>
<name>A0A836J8T4_9HYME</name>
<feature type="non-terminal residue" evidence="6">
    <location>
        <position position="107"/>
    </location>
</feature>
<keyword evidence="5" id="KW-0325">Glycoprotein</keyword>